<feature type="chain" id="PRO_5015094756" description="Follistatin-like domain-containing protein" evidence="1">
    <location>
        <begin position="21"/>
        <end position="123"/>
    </location>
</feature>
<gene>
    <name evidence="3" type="primary">20347689</name>
    <name evidence="2" type="ORF">GGTG_07231</name>
</gene>
<evidence type="ECO:0000256" key="1">
    <source>
        <dbReference type="SAM" id="SignalP"/>
    </source>
</evidence>
<dbReference type="EMBL" id="GL385397">
    <property type="protein sequence ID" value="EJT77319.1"/>
    <property type="molecule type" value="Genomic_DNA"/>
</dbReference>
<name>J3P134_GAET3</name>
<dbReference type="EnsemblFungi" id="EJT77319">
    <property type="protein sequence ID" value="EJT77319"/>
    <property type="gene ID" value="GGTG_07231"/>
</dbReference>
<dbReference type="RefSeq" id="XP_009223319.1">
    <property type="nucleotide sequence ID" value="XM_009225055.1"/>
</dbReference>
<protein>
    <recommendedName>
        <fullName evidence="5">Follistatin-like domain-containing protein</fullName>
    </recommendedName>
</protein>
<keyword evidence="1" id="KW-0732">Signal</keyword>
<sequence length="123" mass="13117">MQIKAVSAIFLAFLPILVSAAPFSPFNPRTHAGTYNKSEDGKCVCRPKDPNAIPLESPPESRFPRVQPKAPWKLPDPVCDGACVNGADCITQESVSLGPACGGMNCPGPRRRLVCKPKAEGTK</sequence>
<dbReference type="eggNOG" id="ENOG502RNGI">
    <property type="taxonomic scope" value="Eukaryota"/>
</dbReference>
<reference evidence="4" key="1">
    <citation type="submission" date="2010-07" db="EMBL/GenBank/DDBJ databases">
        <title>The genome sequence of Gaeumannomyces graminis var. tritici strain R3-111a-1.</title>
        <authorList>
            <consortium name="The Broad Institute Genome Sequencing Platform"/>
            <person name="Ma L.-J."/>
            <person name="Dead R."/>
            <person name="Young S."/>
            <person name="Zeng Q."/>
            <person name="Koehrsen M."/>
            <person name="Alvarado L."/>
            <person name="Berlin A."/>
            <person name="Chapman S.B."/>
            <person name="Chen Z."/>
            <person name="Freedman E."/>
            <person name="Gellesch M."/>
            <person name="Goldberg J."/>
            <person name="Griggs A."/>
            <person name="Gujja S."/>
            <person name="Heilman E.R."/>
            <person name="Heiman D."/>
            <person name="Hepburn T."/>
            <person name="Howarth C."/>
            <person name="Jen D."/>
            <person name="Larson L."/>
            <person name="Mehta T."/>
            <person name="Neiman D."/>
            <person name="Pearson M."/>
            <person name="Roberts A."/>
            <person name="Saif S."/>
            <person name="Shea T."/>
            <person name="Shenoy N."/>
            <person name="Sisk P."/>
            <person name="Stolte C."/>
            <person name="Sykes S."/>
            <person name="Walk T."/>
            <person name="White J."/>
            <person name="Yandava C."/>
            <person name="Haas B."/>
            <person name="Nusbaum C."/>
            <person name="Birren B."/>
        </authorList>
    </citation>
    <scope>NUCLEOTIDE SEQUENCE [LARGE SCALE GENOMIC DNA]</scope>
    <source>
        <strain evidence="4">R3-111a-1</strain>
    </source>
</reference>
<dbReference type="AlphaFoldDB" id="J3P134"/>
<proteinExistence type="predicted"/>
<reference evidence="2" key="2">
    <citation type="submission" date="2010-07" db="EMBL/GenBank/DDBJ databases">
        <authorList>
            <consortium name="The Broad Institute Genome Sequencing Platform"/>
            <consortium name="Broad Institute Genome Sequencing Center for Infectious Disease"/>
            <person name="Ma L.-J."/>
            <person name="Dead R."/>
            <person name="Young S."/>
            <person name="Zeng Q."/>
            <person name="Koehrsen M."/>
            <person name="Alvarado L."/>
            <person name="Berlin A."/>
            <person name="Chapman S.B."/>
            <person name="Chen Z."/>
            <person name="Freedman E."/>
            <person name="Gellesch M."/>
            <person name="Goldberg J."/>
            <person name="Griggs A."/>
            <person name="Gujja S."/>
            <person name="Heilman E.R."/>
            <person name="Heiman D."/>
            <person name="Hepburn T."/>
            <person name="Howarth C."/>
            <person name="Jen D."/>
            <person name="Larson L."/>
            <person name="Mehta T."/>
            <person name="Neiman D."/>
            <person name="Pearson M."/>
            <person name="Roberts A."/>
            <person name="Saif S."/>
            <person name="Shea T."/>
            <person name="Shenoy N."/>
            <person name="Sisk P."/>
            <person name="Stolte C."/>
            <person name="Sykes S."/>
            <person name="Walk T."/>
            <person name="White J."/>
            <person name="Yandava C."/>
            <person name="Haas B."/>
            <person name="Nusbaum C."/>
            <person name="Birren B."/>
        </authorList>
    </citation>
    <scope>NUCLEOTIDE SEQUENCE</scope>
    <source>
        <strain evidence="2">R3-111a-1</strain>
    </source>
</reference>
<feature type="signal peptide" evidence="1">
    <location>
        <begin position="1"/>
        <end position="20"/>
    </location>
</feature>
<evidence type="ECO:0000313" key="2">
    <source>
        <dbReference type="EMBL" id="EJT77319.1"/>
    </source>
</evidence>
<dbReference type="GeneID" id="20347689"/>
<evidence type="ECO:0000313" key="4">
    <source>
        <dbReference type="Proteomes" id="UP000006039"/>
    </source>
</evidence>
<reference evidence="3" key="4">
    <citation type="journal article" date="2015" name="G3 (Bethesda)">
        <title>Genome sequences of three phytopathogenic species of the Magnaporthaceae family of fungi.</title>
        <authorList>
            <person name="Okagaki L.H."/>
            <person name="Nunes C.C."/>
            <person name="Sailsbery J."/>
            <person name="Clay B."/>
            <person name="Brown D."/>
            <person name="John T."/>
            <person name="Oh Y."/>
            <person name="Young N."/>
            <person name="Fitzgerald M."/>
            <person name="Haas B.J."/>
            <person name="Zeng Q."/>
            <person name="Young S."/>
            <person name="Adiconis X."/>
            <person name="Fan L."/>
            <person name="Levin J.Z."/>
            <person name="Mitchell T.K."/>
            <person name="Okubara P.A."/>
            <person name="Farman M.L."/>
            <person name="Kohn L.M."/>
            <person name="Birren B."/>
            <person name="Ma L.-J."/>
            <person name="Dean R.A."/>
        </authorList>
    </citation>
    <scope>NUCLEOTIDE SEQUENCE</scope>
    <source>
        <strain evidence="3">R3-111a-1</strain>
    </source>
</reference>
<organism evidence="2">
    <name type="scientific">Gaeumannomyces tritici (strain R3-111a-1)</name>
    <name type="common">Wheat and barley take-all root rot fungus</name>
    <name type="synonym">Gaeumannomyces graminis var. tritici</name>
    <dbReference type="NCBI Taxonomy" id="644352"/>
    <lineage>
        <taxon>Eukaryota</taxon>
        <taxon>Fungi</taxon>
        <taxon>Dikarya</taxon>
        <taxon>Ascomycota</taxon>
        <taxon>Pezizomycotina</taxon>
        <taxon>Sordariomycetes</taxon>
        <taxon>Sordariomycetidae</taxon>
        <taxon>Magnaporthales</taxon>
        <taxon>Magnaporthaceae</taxon>
        <taxon>Gaeumannomyces</taxon>
    </lineage>
</organism>
<dbReference type="VEuPathDB" id="FungiDB:GGTG_07231"/>
<accession>J3P134</accession>
<evidence type="ECO:0008006" key="5">
    <source>
        <dbReference type="Google" id="ProtNLM"/>
    </source>
</evidence>
<evidence type="ECO:0000313" key="3">
    <source>
        <dbReference type="EnsemblFungi" id="EJT77319"/>
    </source>
</evidence>
<reference evidence="2" key="3">
    <citation type="submission" date="2010-09" db="EMBL/GenBank/DDBJ databases">
        <title>Annotation of Gaeumannomyces graminis var. tritici R3-111a-1.</title>
        <authorList>
            <consortium name="The Broad Institute Genome Sequencing Platform"/>
            <person name="Ma L.-J."/>
            <person name="Dead R."/>
            <person name="Young S.K."/>
            <person name="Zeng Q."/>
            <person name="Gargeya S."/>
            <person name="Fitzgerald M."/>
            <person name="Haas B."/>
            <person name="Abouelleil A."/>
            <person name="Alvarado L."/>
            <person name="Arachchi H.M."/>
            <person name="Berlin A."/>
            <person name="Brown A."/>
            <person name="Chapman S.B."/>
            <person name="Chen Z."/>
            <person name="Dunbar C."/>
            <person name="Freedman E."/>
            <person name="Gearin G."/>
            <person name="Gellesch M."/>
            <person name="Goldberg J."/>
            <person name="Griggs A."/>
            <person name="Gujja S."/>
            <person name="Heiman D."/>
            <person name="Howarth C."/>
            <person name="Larson L."/>
            <person name="Lui A."/>
            <person name="MacDonald P.J.P."/>
            <person name="Mehta T."/>
            <person name="Montmayeur A."/>
            <person name="Murphy C."/>
            <person name="Neiman D."/>
            <person name="Pearson M."/>
            <person name="Priest M."/>
            <person name="Roberts A."/>
            <person name="Saif S."/>
            <person name="Shea T."/>
            <person name="Shenoy N."/>
            <person name="Sisk P."/>
            <person name="Stolte C."/>
            <person name="Sykes S."/>
            <person name="Yandava C."/>
            <person name="Wortman J."/>
            <person name="Nusbaum C."/>
            <person name="Birren B."/>
        </authorList>
    </citation>
    <scope>NUCLEOTIDE SEQUENCE</scope>
    <source>
        <strain evidence="2">R3-111a-1</strain>
    </source>
</reference>
<dbReference type="HOGENOM" id="CLU_2015442_0_0_1"/>
<reference evidence="3" key="5">
    <citation type="submission" date="2018-04" db="UniProtKB">
        <authorList>
            <consortium name="EnsemblFungi"/>
        </authorList>
    </citation>
    <scope>IDENTIFICATION</scope>
    <source>
        <strain evidence="3">R3-111a-1</strain>
    </source>
</reference>
<dbReference type="Proteomes" id="UP000006039">
    <property type="component" value="Unassembled WGS sequence"/>
</dbReference>
<keyword evidence="4" id="KW-1185">Reference proteome</keyword>